<proteinExistence type="inferred from homology"/>
<dbReference type="CDD" id="cd01428">
    <property type="entry name" value="ADK"/>
    <property type="match status" value="1"/>
</dbReference>
<evidence type="ECO:0000313" key="9">
    <source>
        <dbReference type="Proteomes" id="UP000176233"/>
    </source>
</evidence>
<comment type="catalytic activity">
    <reaction evidence="5 7">
        <text>AMP + ATP = 2 ADP</text>
        <dbReference type="Rhea" id="RHEA:12973"/>
        <dbReference type="ChEBI" id="CHEBI:30616"/>
        <dbReference type="ChEBI" id="CHEBI:456215"/>
        <dbReference type="ChEBI" id="CHEBI:456216"/>
        <dbReference type="EC" id="2.7.4.3"/>
    </reaction>
</comment>
<evidence type="ECO:0000256" key="6">
    <source>
        <dbReference type="RuleBase" id="RU003330"/>
    </source>
</evidence>
<accession>A0A1F5NR30</accession>
<feature type="region of interest" description="NMP" evidence="5">
    <location>
        <begin position="34"/>
        <end position="63"/>
    </location>
</feature>
<keyword evidence="5" id="KW-0963">Cytoplasm</keyword>
<comment type="domain">
    <text evidence="5">Consists of three domains, a large central CORE domain and two small peripheral domains, NMPbind and LID, which undergo movements during catalysis. The LID domain closes over the site of phosphoryl transfer upon ATP binding. Assembling and dissambling the active center during each catalytic cycle provides an effective means to prevent ATP hydrolysis.</text>
</comment>
<evidence type="ECO:0000256" key="4">
    <source>
        <dbReference type="ARBA" id="ARBA00022777"/>
    </source>
</evidence>
<keyword evidence="2 5" id="KW-0545">Nucleotide biosynthesis</keyword>
<organism evidence="8 9">
    <name type="scientific">Candidatus Doudnabacteria bacterium RIFCSPHIGHO2_01_FULL_45_18</name>
    <dbReference type="NCBI Taxonomy" id="1817823"/>
    <lineage>
        <taxon>Bacteria</taxon>
        <taxon>Candidatus Doudnaibacteriota</taxon>
    </lineage>
</organism>
<dbReference type="UniPathway" id="UPA00588">
    <property type="reaction ID" value="UER00649"/>
</dbReference>
<feature type="binding site" evidence="5">
    <location>
        <position position="149"/>
    </location>
    <ligand>
        <name>AMP</name>
        <dbReference type="ChEBI" id="CHEBI:456215"/>
    </ligand>
</feature>
<dbReference type="InterPro" id="IPR000850">
    <property type="entry name" value="Adenylat/UMP-CMP_kin"/>
</dbReference>
<comment type="pathway">
    <text evidence="5">Purine metabolism; AMP biosynthesis via salvage pathway; AMP from ADP: step 1/1.</text>
</comment>
<dbReference type="AlphaFoldDB" id="A0A1F5NR30"/>
<dbReference type="Gene3D" id="3.40.50.300">
    <property type="entry name" value="P-loop containing nucleotide triphosphate hydrolases"/>
    <property type="match status" value="1"/>
</dbReference>
<feature type="binding site" evidence="5">
    <location>
        <position position="40"/>
    </location>
    <ligand>
        <name>AMP</name>
        <dbReference type="ChEBI" id="CHEBI:456215"/>
    </ligand>
</feature>
<reference evidence="8 9" key="1">
    <citation type="journal article" date="2016" name="Nat. Commun.">
        <title>Thousands of microbial genomes shed light on interconnected biogeochemical processes in an aquifer system.</title>
        <authorList>
            <person name="Anantharaman K."/>
            <person name="Brown C.T."/>
            <person name="Hug L.A."/>
            <person name="Sharon I."/>
            <person name="Castelle C.J."/>
            <person name="Probst A.J."/>
            <person name="Thomas B.C."/>
            <person name="Singh A."/>
            <person name="Wilkins M.J."/>
            <person name="Karaoz U."/>
            <person name="Brodie E.L."/>
            <person name="Williams K.H."/>
            <person name="Hubbard S.S."/>
            <person name="Banfield J.F."/>
        </authorList>
    </citation>
    <scope>NUCLEOTIDE SEQUENCE [LARGE SCALE GENOMIC DNA]</scope>
</reference>
<dbReference type="InterPro" id="IPR027417">
    <property type="entry name" value="P-loop_NTPase"/>
</dbReference>
<feature type="binding site" evidence="5">
    <location>
        <position position="137"/>
    </location>
    <ligand>
        <name>AMP</name>
        <dbReference type="ChEBI" id="CHEBI:456215"/>
    </ligand>
</feature>
<keyword evidence="5 7" id="KW-0067">ATP-binding</keyword>
<feature type="binding site" evidence="5">
    <location>
        <position position="131"/>
    </location>
    <ligand>
        <name>ATP</name>
        <dbReference type="ChEBI" id="CHEBI:30616"/>
    </ligand>
</feature>
<dbReference type="PANTHER" id="PTHR23359">
    <property type="entry name" value="NUCLEOTIDE KINASE"/>
    <property type="match status" value="1"/>
</dbReference>
<dbReference type="GO" id="GO:0044209">
    <property type="term" value="P:AMP salvage"/>
    <property type="evidence" value="ECO:0007669"/>
    <property type="project" value="UniProtKB-UniRule"/>
</dbReference>
<feature type="binding site" evidence="5">
    <location>
        <begin position="89"/>
        <end position="92"/>
    </location>
    <ligand>
        <name>AMP</name>
        <dbReference type="ChEBI" id="CHEBI:456215"/>
    </ligand>
</feature>
<comment type="similarity">
    <text evidence="5 6">Belongs to the adenylate kinase family.</text>
</comment>
<comment type="caution">
    <text evidence="8">The sequence shown here is derived from an EMBL/GenBank/DDBJ whole genome shotgun (WGS) entry which is preliminary data.</text>
</comment>
<dbReference type="HAMAP" id="MF_00235">
    <property type="entry name" value="Adenylate_kinase_Adk"/>
    <property type="match status" value="1"/>
</dbReference>
<keyword evidence="1 5" id="KW-0808">Transferase</keyword>
<comment type="function">
    <text evidence="5">Catalyzes the reversible transfer of the terminal phosphate group between ATP and AMP. Plays an important role in cellular energy homeostasis and in adenine nucleotide metabolism.</text>
</comment>
<dbReference type="EC" id="2.7.4.3" evidence="5 7"/>
<feature type="binding site" evidence="5">
    <location>
        <position position="96"/>
    </location>
    <ligand>
        <name>AMP</name>
        <dbReference type="ChEBI" id="CHEBI:456215"/>
    </ligand>
</feature>
<dbReference type="GO" id="GO:0005737">
    <property type="term" value="C:cytoplasm"/>
    <property type="evidence" value="ECO:0007669"/>
    <property type="project" value="UniProtKB-SubCell"/>
</dbReference>
<dbReference type="EMBL" id="MFEJ01000020">
    <property type="protein sequence ID" value="OGE80136.1"/>
    <property type="molecule type" value="Genomic_DNA"/>
</dbReference>
<feature type="binding site" evidence="5">
    <location>
        <begin position="14"/>
        <end position="19"/>
    </location>
    <ligand>
        <name>ATP</name>
        <dbReference type="ChEBI" id="CHEBI:30616"/>
    </ligand>
</feature>
<dbReference type="Pfam" id="PF00406">
    <property type="entry name" value="ADK"/>
    <property type="match status" value="1"/>
</dbReference>
<evidence type="ECO:0000256" key="3">
    <source>
        <dbReference type="ARBA" id="ARBA00022741"/>
    </source>
</evidence>
<keyword evidence="4 5" id="KW-0418">Kinase</keyword>
<dbReference type="SUPFAM" id="SSF52540">
    <property type="entry name" value="P-loop containing nucleoside triphosphate hydrolases"/>
    <property type="match status" value="1"/>
</dbReference>
<evidence type="ECO:0000256" key="7">
    <source>
        <dbReference type="RuleBase" id="RU003331"/>
    </source>
</evidence>
<name>A0A1F5NR30_9BACT</name>
<evidence type="ECO:0000256" key="2">
    <source>
        <dbReference type="ARBA" id="ARBA00022727"/>
    </source>
</evidence>
<dbReference type="PRINTS" id="PR00094">
    <property type="entry name" value="ADENYLTKNASE"/>
</dbReference>
<comment type="caution">
    <text evidence="5">Lacks conserved residue(s) required for the propagation of feature annotation.</text>
</comment>
<protein>
    <recommendedName>
        <fullName evidence="5 7">Adenylate kinase</fullName>
        <shortName evidence="5">AK</shortName>
        <ecNumber evidence="5 7">2.7.4.3</ecNumber>
    </recommendedName>
    <alternativeName>
        <fullName evidence="5">ATP-AMP transphosphorylase</fullName>
    </alternativeName>
    <alternativeName>
        <fullName evidence="5">ATP:AMP phosphotransferase</fullName>
    </alternativeName>
    <alternativeName>
        <fullName evidence="5">Adenylate monophosphate kinase</fullName>
    </alternativeName>
</protein>
<dbReference type="GO" id="GO:0005524">
    <property type="term" value="F:ATP binding"/>
    <property type="evidence" value="ECO:0007669"/>
    <property type="project" value="UniProtKB-UniRule"/>
</dbReference>
<evidence type="ECO:0000256" key="1">
    <source>
        <dbReference type="ARBA" id="ARBA00022679"/>
    </source>
</evidence>
<comment type="subunit">
    <text evidence="5 7">Monomer.</text>
</comment>
<dbReference type="Proteomes" id="UP000176233">
    <property type="component" value="Unassembled WGS sequence"/>
</dbReference>
<sequence>MQLQNVILVMGPPGSGKGTQSKLLMQKLGYAYFSMGETLREYAKMDTDFGREIKTTIDQGFIVKDEAAKRVFEESFEKIKDIPGLIIEGYPRTPKQIEVLNNALQKSKITNVKVLFLDVDKDKLIQRLLLRSKTEGRVDDASIASIEKRFDEYGKKTATAKAYFESRGELVRINGDQEVEKVHEEIMSKL</sequence>
<feature type="binding site" evidence="5">
    <location>
        <position position="177"/>
    </location>
    <ligand>
        <name>ATP</name>
        <dbReference type="ChEBI" id="CHEBI:30616"/>
    </ligand>
</feature>
<gene>
    <name evidence="5" type="primary">adk</name>
    <name evidence="8" type="ORF">A2660_01665</name>
</gene>
<comment type="subcellular location">
    <subcellularLocation>
        <location evidence="5 7">Cytoplasm</location>
    </subcellularLocation>
</comment>
<keyword evidence="3 5" id="KW-0547">Nucleotide-binding</keyword>
<evidence type="ECO:0000256" key="5">
    <source>
        <dbReference type="HAMAP-Rule" id="MF_00235"/>
    </source>
</evidence>
<evidence type="ECO:0000313" key="8">
    <source>
        <dbReference type="EMBL" id="OGE80136.1"/>
    </source>
</evidence>
<dbReference type="GO" id="GO:0004017">
    <property type="term" value="F:AMP kinase activity"/>
    <property type="evidence" value="ECO:0007669"/>
    <property type="project" value="UniProtKB-UniRule"/>
</dbReference>